<keyword evidence="10 13" id="KW-1133">Transmembrane helix</keyword>
<keyword evidence="2" id="KW-0813">Transport</keyword>
<dbReference type="CDD" id="cd00211">
    <property type="entry name" value="PTS_IIA_fru"/>
    <property type="match status" value="1"/>
</dbReference>
<dbReference type="Proteomes" id="UP001183881">
    <property type="component" value="Unassembled WGS sequence"/>
</dbReference>
<evidence type="ECO:0000256" key="11">
    <source>
        <dbReference type="ARBA" id="ARBA00023136"/>
    </source>
</evidence>
<dbReference type="InterPro" id="IPR006327">
    <property type="entry name" value="PTS_IIC_fruc"/>
</dbReference>
<feature type="transmembrane region" description="Helical" evidence="13">
    <location>
        <begin position="622"/>
        <end position="642"/>
    </location>
</feature>
<feature type="transmembrane region" description="Helical" evidence="13">
    <location>
        <begin position="523"/>
        <end position="544"/>
    </location>
</feature>
<proteinExistence type="predicted"/>
<feature type="domain" description="PTS EIIC type-2" evidence="16">
    <location>
        <begin position="305"/>
        <end position="652"/>
    </location>
</feature>
<evidence type="ECO:0000256" key="9">
    <source>
        <dbReference type="ARBA" id="ARBA00022777"/>
    </source>
</evidence>
<dbReference type="InterPro" id="IPR004715">
    <property type="entry name" value="PTS_IIA_fruc"/>
</dbReference>
<dbReference type="SUPFAM" id="SSF52794">
    <property type="entry name" value="PTS system IIB component-like"/>
    <property type="match status" value="1"/>
</dbReference>
<evidence type="ECO:0000256" key="2">
    <source>
        <dbReference type="ARBA" id="ARBA00022448"/>
    </source>
</evidence>
<keyword evidence="5" id="KW-0762">Sugar transport</keyword>
<dbReference type="InterPro" id="IPR003353">
    <property type="entry name" value="PTS_IIB_fruc"/>
</dbReference>
<dbReference type="Pfam" id="PF02302">
    <property type="entry name" value="PTS_IIB"/>
    <property type="match status" value="1"/>
</dbReference>
<evidence type="ECO:0000313" key="18">
    <source>
        <dbReference type="Proteomes" id="UP001183881"/>
    </source>
</evidence>
<evidence type="ECO:0000259" key="15">
    <source>
        <dbReference type="PROSITE" id="PS51099"/>
    </source>
</evidence>
<dbReference type="Gene3D" id="3.40.50.2300">
    <property type="match status" value="1"/>
</dbReference>
<evidence type="ECO:0000256" key="12">
    <source>
        <dbReference type="SAM" id="MobiDB-lite"/>
    </source>
</evidence>
<dbReference type="InterPro" id="IPR013011">
    <property type="entry name" value="PTS_EIIB_2"/>
</dbReference>
<dbReference type="Gene3D" id="3.40.930.10">
    <property type="entry name" value="Mannitol-specific EII, Chain A"/>
    <property type="match status" value="1"/>
</dbReference>
<accession>A0ABU2PVQ8</accession>
<evidence type="ECO:0000256" key="13">
    <source>
        <dbReference type="SAM" id="Phobius"/>
    </source>
</evidence>
<dbReference type="InterPro" id="IPR050864">
    <property type="entry name" value="Bacterial_PTS_Sugar_Transport"/>
</dbReference>
<comment type="subcellular location">
    <subcellularLocation>
        <location evidence="1">Cell inner membrane</location>
        <topology evidence="1">Multi-pass membrane protein</topology>
    </subcellularLocation>
</comment>
<keyword evidence="3" id="KW-1003">Cell membrane</keyword>
<dbReference type="CDD" id="cd05569">
    <property type="entry name" value="PTS_IIB_fructose"/>
    <property type="match status" value="1"/>
</dbReference>
<evidence type="ECO:0000256" key="8">
    <source>
        <dbReference type="ARBA" id="ARBA00022692"/>
    </source>
</evidence>
<dbReference type="SUPFAM" id="SSF55804">
    <property type="entry name" value="Phoshotransferase/anion transport protein"/>
    <property type="match status" value="1"/>
</dbReference>
<evidence type="ECO:0000259" key="16">
    <source>
        <dbReference type="PROSITE" id="PS51104"/>
    </source>
</evidence>
<feature type="transmembrane region" description="Helical" evidence="13">
    <location>
        <begin position="356"/>
        <end position="381"/>
    </location>
</feature>
<comment type="caution">
    <text evidence="17">The sequence shown here is derived from an EMBL/GenBank/DDBJ whole genome shotgun (WGS) entry which is preliminary data.</text>
</comment>
<keyword evidence="6" id="KW-0808">Transferase</keyword>
<dbReference type="PROSITE" id="PS51094">
    <property type="entry name" value="PTS_EIIA_TYPE_2"/>
    <property type="match status" value="1"/>
</dbReference>
<keyword evidence="4" id="KW-0597">Phosphoprotein</keyword>
<feature type="transmembrane region" description="Helical" evidence="13">
    <location>
        <begin position="435"/>
        <end position="458"/>
    </location>
</feature>
<dbReference type="PROSITE" id="PS51099">
    <property type="entry name" value="PTS_EIIB_TYPE_2"/>
    <property type="match status" value="1"/>
</dbReference>
<dbReference type="NCBIfam" id="TIGR01427">
    <property type="entry name" value="PTS_IIC_fructo"/>
    <property type="match status" value="1"/>
</dbReference>
<evidence type="ECO:0000256" key="7">
    <source>
        <dbReference type="ARBA" id="ARBA00022683"/>
    </source>
</evidence>
<dbReference type="Pfam" id="PF02378">
    <property type="entry name" value="PTS_EIIC"/>
    <property type="match status" value="1"/>
</dbReference>
<dbReference type="Pfam" id="PF00359">
    <property type="entry name" value="PTS_EIIA_2"/>
    <property type="match status" value="1"/>
</dbReference>
<evidence type="ECO:0000256" key="10">
    <source>
        <dbReference type="ARBA" id="ARBA00022989"/>
    </source>
</evidence>
<feature type="domain" description="PTS EIIB type-2" evidence="15">
    <location>
        <begin position="179"/>
        <end position="274"/>
    </location>
</feature>
<feature type="transmembrane region" description="Helical" evidence="13">
    <location>
        <begin position="470"/>
        <end position="491"/>
    </location>
</feature>
<dbReference type="InterPro" id="IPR002178">
    <property type="entry name" value="PTS_EIIA_type-2_dom"/>
</dbReference>
<dbReference type="NCBIfam" id="TIGR00848">
    <property type="entry name" value="fruA"/>
    <property type="match status" value="1"/>
</dbReference>
<keyword evidence="7" id="KW-0598">Phosphotransferase system</keyword>
<evidence type="ECO:0000313" key="17">
    <source>
        <dbReference type="EMBL" id="MDT0395360.1"/>
    </source>
</evidence>
<feature type="transmembrane region" description="Helical" evidence="13">
    <location>
        <begin position="583"/>
        <end position="602"/>
    </location>
</feature>
<evidence type="ECO:0000256" key="4">
    <source>
        <dbReference type="ARBA" id="ARBA00022553"/>
    </source>
</evidence>
<evidence type="ECO:0000256" key="5">
    <source>
        <dbReference type="ARBA" id="ARBA00022597"/>
    </source>
</evidence>
<dbReference type="InterPro" id="IPR036095">
    <property type="entry name" value="PTS_EIIB-like_sf"/>
</dbReference>
<dbReference type="NCBIfam" id="TIGR00829">
    <property type="entry name" value="FRU"/>
    <property type="match status" value="1"/>
</dbReference>
<evidence type="ECO:0000256" key="1">
    <source>
        <dbReference type="ARBA" id="ARBA00004429"/>
    </source>
</evidence>
<dbReference type="EMBL" id="JAVRFA010000010">
    <property type="protein sequence ID" value="MDT0395360.1"/>
    <property type="molecule type" value="Genomic_DNA"/>
</dbReference>
<dbReference type="InterPro" id="IPR003352">
    <property type="entry name" value="PTS_EIIC"/>
</dbReference>
<keyword evidence="9" id="KW-0418">Kinase</keyword>
<evidence type="ECO:0000256" key="6">
    <source>
        <dbReference type="ARBA" id="ARBA00022679"/>
    </source>
</evidence>
<evidence type="ECO:0000256" key="3">
    <source>
        <dbReference type="ARBA" id="ARBA00022475"/>
    </source>
</evidence>
<dbReference type="InterPro" id="IPR016152">
    <property type="entry name" value="PTrfase/Anion_transptr"/>
</dbReference>
<dbReference type="PANTHER" id="PTHR30505:SF0">
    <property type="entry name" value="FRUCTOSE-LIKE PTS SYSTEM EIIBC COMPONENT-RELATED"/>
    <property type="match status" value="1"/>
</dbReference>
<feature type="region of interest" description="Disordered" evidence="12">
    <location>
        <begin position="650"/>
        <end position="672"/>
    </location>
</feature>
<keyword evidence="8 13" id="KW-0812">Transmembrane</keyword>
<dbReference type="InterPro" id="IPR003501">
    <property type="entry name" value="PTS_EIIB_2/3"/>
</dbReference>
<dbReference type="RefSeq" id="WP_311643559.1">
    <property type="nucleotide sequence ID" value="NZ_JAVRFA010000010.1"/>
</dbReference>
<name>A0ABU2PVQ8_9ACTN</name>
<dbReference type="InterPro" id="IPR013014">
    <property type="entry name" value="PTS_EIIC_2"/>
</dbReference>
<protein>
    <submittedName>
        <fullName evidence="17">Fructose-specific PTS transporter subunit EIIC</fullName>
    </submittedName>
</protein>
<feature type="transmembrane region" description="Helical" evidence="13">
    <location>
        <begin position="393"/>
        <end position="423"/>
    </location>
</feature>
<sequence>MSDLITAELVDLDLSAETKEAAARALAERMVALGRVTDLDGFLADVAAREAQMPTGLDDGIGIPHCRSEHVTEPTLAFGRSTAGIDFGAADGPADLIFLIAAPAGADDAHLTILSSLARQLMNTGFTEALRSVTGADAAAALIRGEEAGSEDSVTAPAAASAGAAMGTTAPETDRPFRVVAVTSCPTGIAHTYMAAESLENAGRDAGIEITVETQGSAGFTRLDPAVIAAADGVIFAHDVPVREKDRFAGKPTVDTGVKAAINRPAELIGEVRGKAERGEVTAAASGGTPVERTGDSGEGYGTKLRTWLMSGVSYMVPFVAAGGLLIALGFAIGGYDINEAPSVMDHFVWTQAASWGALLFQIGGVAFGFLVPVLAGYIAYGMADRPGLVPGFVGGAISLTINAGFLGGLAAGLIAGGVVIAIQKVRIPAALRGIMPVVVIPLISAAVVGFLMFVVIGKPIAEAQKGMTDWLNGLTGTNAVLLGALLGLMMCFDLGGPVNKVAYTFATAGIAVASPSDSAMKIMAAVMAAGMVPPLAMALATTVRGKLFNRTERENGKAAWVLGASFISEGAIPFAAADPLRVIPASMAGGAVTGALSMAFGATLRAPHGGIFVVPLIGNPFLYLVAIAAGVGVTTALVVVLKGLRKPAAGTGAAGAGAPVPSAETREPVAA</sequence>
<evidence type="ECO:0000259" key="14">
    <source>
        <dbReference type="PROSITE" id="PS51094"/>
    </source>
</evidence>
<keyword evidence="18" id="KW-1185">Reference proteome</keyword>
<gene>
    <name evidence="17" type="ORF">RM705_11675</name>
</gene>
<feature type="transmembrane region" description="Helical" evidence="13">
    <location>
        <begin position="313"/>
        <end position="336"/>
    </location>
</feature>
<keyword evidence="11 13" id="KW-0472">Membrane</keyword>
<organism evidence="17 18">
    <name type="scientific">Streptomyces edwardsiae</name>
    <dbReference type="NCBI Taxonomy" id="3075527"/>
    <lineage>
        <taxon>Bacteria</taxon>
        <taxon>Bacillati</taxon>
        <taxon>Actinomycetota</taxon>
        <taxon>Actinomycetes</taxon>
        <taxon>Kitasatosporales</taxon>
        <taxon>Streptomycetaceae</taxon>
        <taxon>Streptomyces</taxon>
    </lineage>
</organism>
<reference evidence="18" key="1">
    <citation type="submission" date="2023-07" db="EMBL/GenBank/DDBJ databases">
        <title>30 novel species of actinomycetes from the DSMZ collection.</title>
        <authorList>
            <person name="Nouioui I."/>
        </authorList>
    </citation>
    <scope>NUCLEOTIDE SEQUENCE [LARGE SCALE GENOMIC DNA]</scope>
    <source>
        <strain evidence="18">DSM 41636</strain>
    </source>
</reference>
<dbReference type="PANTHER" id="PTHR30505">
    <property type="entry name" value="FRUCTOSE-LIKE PERMEASE"/>
    <property type="match status" value="1"/>
</dbReference>
<feature type="domain" description="PTS EIIA type-2" evidence="14">
    <location>
        <begin position="3"/>
        <end position="146"/>
    </location>
</feature>
<dbReference type="PROSITE" id="PS51104">
    <property type="entry name" value="PTS_EIIC_TYPE_2"/>
    <property type="match status" value="1"/>
</dbReference>